<dbReference type="GO" id="GO:0003724">
    <property type="term" value="F:RNA helicase activity"/>
    <property type="evidence" value="ECO:0007669"/>
    <property type="project" value="InterPro"/>
</dbReference>
<protein>
    <recommendedName>
        <fullName evidence="2">Replication-associated protein</fullName>
    </recommendedName>
</protein>
<keyword evidence="3" id="KW-1048">Host nucleus</keyword>
<evidence type="ECO:0000256" key="3">
    <source>
        <dbReference type="ARBA" id="ARBA00022562"/>
    </source>
</evidence>
<proteinExistence type="predicted"/>
<reference evidence="6 7" key="1">
    <citation type="journal article" date="2011" name="Appl. Environ. Microbiol.">
        <title>Isolation and characterization of a single-stranded DNA virus infecting Chaetoceros lorenzianus Grunow.</title>
        <authorList>
            <person name="Tomaru Y."/>
            <person name="Takao Y."/>
            <person name="Suzuki H."/>
            <person name="Nagumo T."/>
            <person name="Koike K."/>
            <person name="Nagasaki K."/>
        </authorList>
    </citation>
    <scope>NUCLEOTIDE SEQUENCE [LARGE SCALE GENOMIC DNA]</scope>
    <source>
        <strain evidence="6 7">ClorDNAV01</strain>
    </source>
</reference>
<dbReference type="GO" id="GO:0042025">
    <property type="term" value="C:host cell nucleus"/>
    <property type="evidence" value="ECO:0007669"/>
    <property type="project" value="UniProtKB-SubCell"/>
</dbReference>
<dbReference type="InterPro" id="IPR027417">
    <property type="entry name" value="P-loop_NTPase"/>
</dbReference>
<dbReference type="Proteomes" id="UP000214373">
    <property type="component" value="Segment"/>
</dbReference>
<name>E9RFF2_9VIRU</name>
<comment type="subcellular location">
    <subcellularLocation>
        <location evidence="1">Host nucleus</location>
    </subcellularLocation>
</comment>
<dbReference type="RefSeq" id="YP_004286322.1">
    <property type="nucleotide sequence ID" value="NC_015211.1"/>
</dbReference>
<feature type="domain" description="Helicase superfamily 3 single-stranded DNA/RNA virus" evidence="5">
    <location>
        <begin position="313"/>
        <end position="413"/>
    </location>
</feature>
<dbReference type="InterPro" id="IPR000605">
    <property type="entry name" value="Helicase_SF3_ssDNA/RNA_vir"/>
</dbReference>
<evidence type="ECO:0000313" key="6">
    <source>
        <dbReference type="EMBL" id="BAJ79016.1"/>
    </source>
</evidence>
<evidence type="ECO:0000256" key="2">
    <source>
        <dbReference type="ARBA" id="ARBA00014531"/>
    </source>
</evidence>
<evidence type="ECO:0000256" key="1">
    <source>
        <dbReference type="ARBA" id="ARBA00004147"/>
    </source>
</evidence>
<dbReference type="GO" id="GO:0003723">
    <property type="term" value="F:RNA binding"/>
    <property type="evidence" value="ECO:0007669"/>
    <property type="project" value="InterPro"/>
</dbReference>
<dbReference type="KEGG" id="vg:10271604"/>
<evidence type="ECO:0000313" key="7">
    <source>
        <dbReference type="Proteomes" id="UP000214373"/>
    </source>
</evidence>
<sequence length="531" mass="61784">MRQKSINEILCNGLPQQELLPSESVFSDSAESRLLKEWVNDFSDSSPIGLDLGSLDTVPEFDVASSKRASSLTTPGTLNPIQPLSRPLVRSTAVDMTPSETEDELSGTHQDPCSKKDQLLSRFILTFFPETKEDRWMEPDTYFPGAVELFHVWTGQYEECPTTKRLHAHIYVEMLTNRRKRFNAFHKHIRKFHKGVQIRSARRCSVKQRQCAINYVLDDRKRLEGSDTYTWRHSHFEPKYDSKFEKTKEMVKRGEDSETQRVYIESKPRMWTWDQIVHETDESKKLLFNCSWGNKYHAGRVAEVSRRTIQQVIILYGAGGTGKTTTVQSWDARENEDPRERYYRRNPDDGAFWGGGRTAYRGQRIVHYEEFTGQEAFCRLKEVCDIGKHGPPVNVKMGGTDLNHEIVIFTTNVHPAGWFHKLWANDPKQFHPFWRRVTKVMFYPSHRPDGQLNCPDDEHPPHVVDQTEDWQSFKGDYAKCLNHAEKFWPLKLEPESTPFSRDFGHSRGQTEQSTPFFHYCKSGRDPTKRSI</sequence>
<feature type="region of interest" description="Disordered" evidence="4">
    <location>
        <begin position="500"/>
        <end position="531"/>
    </location>
</feature>
<dbReference type="SUPFAM" id="SSF52540">
    <property type="entry name" value="P-loop containing nucleoside triphosphate hydrolases"/>
    <property type="match status" value="1"/>
</dbReference>
<dbReference type="Gene3D" id="3.40.1310.20">
    <property type="match status" value="1"/>
</dbReference>
<evidence type="ECO:0000259" key="5">
    <source>
        <dbReference type="Pfam" id="PF00910"/>
    </source>
</evidence>
<dbReference type="EMBL" id="AB553581">
    <property type="protein sequence ID" value="BAJ79016.1"/>
    <property type="molecule type" value="Genomic_DNA"/>
</dbReference>
<accession>E9RFF2</accession>
<dbReference type="Pfam" id="PF00910">
    <property type="entry name" value="RNA_helicase"/>
    <property type="match status" value="1"/>
</dbReference>
<feature type="compositionally biased region" description="Basic and acidic residues" evidence="4">
    <location>
        <begin position="522"/>
        <end position="531"/>
    </location>
</feature>
<feature type="region of interest" description="Disordered" evidence="4">
    <location>
        <begin position="92"/>
        <end position="113"/>
    </location>
</feature>
<evidence type="ECO:0000256" key="4">
    <source>
        <dbReference type="SAM" id="MobiDB-lite"/>
    </source>
</evidence>
<dbReference type="GeneID" id="10271604"/>
<organism evidence="6 7">
    <name type="scientific">Protobacilladnavirus chaelor</name>
    <dbReference type="NCBI Taxonomy" id="3052701"/>
    <lineage>
        <taxon>Viruses</taxon>
        <taxon>Monodnaviria</taxon>
        <taxon>Shotokuvirae</taxon>
        <taxon>Cressdnaviricota</taxon>
        <taxon>Arfiviricetes</taxon>
        <taxon>Baphyvirales</taxon>
        <taxon>Bacilladnaviridae</taxon>
        <taxon>Protobacilladnavirus</taxon>
    </lineage>
</organism>
<keyword evidence="7" id="KW-1185">Reference proteome</keyword>